<keyword evidence="4" id="KW-1133">Transmembrane helix</keyword>
<evidence type="ECO:0000256" key="1">
    <source>
        <dbReference type="ARBA" id="ARBA00004141"/>
    </source>
</evidence>
<proteinExistence type="inferred from homology"/>
<evidence type="ECO:0000256" key="6">
    <source>
        <dbReference type="ARBA" id="ARBA00023180"/>
    </source>
</evidence>
<name>A0A7R8WD28_9CRUS</name>
<dbReference type="EMBL" id="OB662060">
    <property type="protein sequence ID" value="CAD7229432.1"/>
    <property type="molecule type" value="Genomic_DNA"/>
</dbReference>
<protein>
    <submittedName>
        <fullName evidence="7">Uncharacterized protein</fullName>
    </submittedName>
</protein>
<dbReference type="GO" id="GO:0016020">
    <property type="term" value="C:membrane"/>
    <property type="evidence" value="ECO:0007669"/>
    <property type="project" value="UniProtKB-SubCell"/>
</dbReference>
<dbReference type="OrthoDB" id="420519at2759"/>
<accession>A0A7R8WD28</accession>
<comment type="similarity">
    <text evidence="2">Belongs to the CTL (choline transporter-like) family.</text>
</comment>
<evidence type="ECO:0000313" key="7">
    <source>
        <dbReference type="EMBL" id="CAD7229432.1"/>
    </source>
</evidence>
<evidence type="ECO:0000256" key="3">
    <source>
        <dbReference type="ARBA" id="ARBA00022692"/>
    </source>
</evidence>
<gene>
    <name evidence="7" type="ORF">CTOB1V02_LOCUS7302</name>
</gene>
<dbReference type="InterPro" id="IPR007603">
    <property type="entry name" value="Choline_transptr-like"/>
</dbReference>
<keyword evidence="6" id="KW-0325">Glycoprotein</keyword>
<organism evidence="7">
    <name type="scientific">Cyprideis torosa</name>
    <dbReference type="NCBI Taxonomy" id="163714"/>
    <lineage>
        <taxon>Eukaryota</taxon>
        <taxon>Metazoa</taxon>
        <taxon>Ecdysozoa</taxon>
        <taxon>Arthropoda</taxon>
        <taxon>Crustacea</taxon>
        <taxon>Oligostraca</taxon>
        <taxon>Ostracoda</taxon>
        <taxon>Podocopa</taxon>
        <taxon>Podocopida</taxon>
        <taxon>Cytherocopina</taxon>
        <taxon>Cytheroidea</taxon>
        <taxon>Cytherideidae</taxon>
        <taxon>Cyprideis</taxon>
    </lineage>
</organism>
<dbReference type="PANTHER" id="PTHR12385">
    <property type="entry name" value="CHOLINE TRANSPORTER-LIKE (SLC FAMILY 44)"/>
    <property type="match status" value="1"/>
</dbReference>
<evidence type="ECO:0000256" key="2">
    <source>
        <dbReference type="ARBA" id="ARBA00007168"/>
    </source>
</evidence>
<dbReference type="GO" id="GO:0022857">
    <property type="term" value="F:transmembrane transporter activity"/>
    <property type="evidence" value="ECO:0007669"/>
    <property type="project" value="InterPro"/>
</dbReference>
<dbReference type="PANTHER" id="PTHR12385:SF14">
    <property type="entry name" value="CHOLINE TRANSPORTER-LIKE 2"/>
    <property type="match status" value="1"/>
</dbReference>
<evidence type="ECO:0000256" key="5">
    <source>
        <dbReference type="ARBA" id="ARBA00023136"/>
    </source>
</evidence>
<dbReference type="AlphaFoldDB" id="A0A7R8WD28"/>
<dbReference type="Pfam" id="PF04515">
    <property type="entry name" value="Choline_transpo"/>
    <property type="match status" value="1"/>
</dbReference>
<sequence length="848" mass="95372">MGAAVIEDSRNTDEVVVEGVNGRIRRWRRCNSLHSPEDRQASSRPHASALRRHSVVSLGASTCLGEELAKNARRRSITKHGRLARLRNRYSSVVIPRGGGDDEDVLPANEAGPVFEEYGIGYGPPPSLVHLDFHSKERGCTDPFFLTVAFAFFAILGQKPLKATLRHIDAGMAGIRGNAEAFEGLLPPYSQIPKLAVPVCVPIGYVIFTDAIDFQRFFHGADSFGNVCGQENTKIGQTTLEGKNMTLKPYLFYFDPMYPNVSLRVCVEKCPRDNMDNFDQVLTWIEQSDSLMCRYDVTKTDVEKMAELEVPKEESPEDEEQRKEGEPSLLPACPEFPIQATEPVGFRCIPVTIDDRKPVPRNVSLNVPWFLGTQNILGFIVSEMYRYGEDLLPVTLFAIGACLFHLISFAAIPAFSYMVYALLLILSVGCTWRACLFHLISFAAIPAFSYMVYALLLILSVGCTWQDQDSLHWLSTYHTYYMAGCAVLFAALSFRVSFAVVSEWEKLVPQTRLLNEVHACFNRRPWILAFSIPFALGSLTVFFLGLFALVVAHVAIGPEMEARAGEILGREDASIVLTTVEYTRKFVVPEYWLVIPVAMVLLITTYCNAYLIYISDCVSEWYFTKEKFQLARSQTRALFRTGFYHMGSAALSAVYNMNFLQLNVIANYIPPWFPGRSAILGPFLKLSECLGSRCGLVLIGIQGNSLGPSSRKARALRKKYEAEWKFISHGLNLIMIQRTLLISVTVGWAVLQFTWDANNLDRFLFFPLPISFILALWIGRTIFSLYEGAYLSMFFCYCLEREGDGKAVESWSPLSFFELMEDAVLRNKEKQLYKASLANQGIGTYPEL</sequence>
<reference evidence="7" key="1">
    <citation type="submission" date="2020-11" db="EMBL/GenBank/DDBJ databases">
        <authorList>
            <person name="Tran Van P."/>
        </authorList>
    </citation>
    <scope>NUCLEOTIDE SEQUENCE</scope>
</reference>
<evidence type="ECO:0000256" key="4">
    <source>
        <dbReference type="ARBA" id="ARBA00022989"/>
    </source>
</evidence>
<keyword evidence="5" id="KW-0472">Membrane</keyword>
<comment type="subcellular location">
    <subcellularLocation>
        <location evidence="1">Membrane</location>
        <topology evidence="1">Multi-pass membrane protein</topology>
    </subcellularLocation>
</comment>
<keyword evidence="3" id="KW-0812">Transmembrane</keyword>